<feature type="compositionally biased region" description="Low complexity" evidence="1">
    <location>
        <begin position="141"/>
        <end position="156"/>
    </location>
</feature>
<reference evidence="2 3" key="1">
    <citation type="submission" date="2016-05" db="EMBL/GenBank/DDBJ databases">
        <title>Genome sequencing reveals origins of a unique bacterial endosymbiosis in the earliest lineages of terrestrial Fungi.</title>
        <authorList>
            <consortium name="DOE Joint Genome Institute"/>
            <person name="Uehling J."/>
            <person name="Gryganskyi A."/>
            <person name="Hameed K."/>
            <person name="Tschaplinski T."/>
            <person name="Misztal P."/>
            <person name="Wu S."/>
            <person name="Desiro A."/>
            <person name="Vande Pol N."/>
            <person name="Du Z.-Y."/>
            <person name="Zienkiewicz A."/>
            <person name="Zienkiewicz K."/>
            <person name="Morin E."/>
            <person name="Tisserant E."/>
            <person name="Splivallo R."/>
            <person name="Hainaut M."/>
            <person name="Henrissat B."/>
            <person name="Ohm R."/>
            <person name="Kuo A."/>
            <person name="Yan J."/>
            <person name="Lipzen A."/>
            <person name="Nolan M."/>
            <person name="Labutti K."/>
            <person name="Barry K."/>
            <person name="Goldstein A."/>
            <person name="Labbe J."/>
            <person name="Schadt C."/>
            <person name="Tuskan G."/>
            <person name="Grigoriev I."/>
            <person name="Martin F."/>
            <person name="Vilgalys R."/>
            <person name="Bonito G."/>
        </authorList>
    </citation>
    <scope>NUCLEOTIDE SEQUENCE [LARGE SCALE GENOMIC DNA]</scope>
    <source>
        <strain evidence="2 3">AG-77</strain>
    </source>
</reference>
<organism evidence="2 3">
    <name type="scientific">Linnemannia elongata AG-77</name>
    <dbReference type="NCBI Taxonomy" id="1314771"/>
    <lineage>
        <taxon>Eukaryota</taxon>
        <taxon>Fungi</taxon>
        <taxon>Fungi incertae sedis</taxon>
        <taxon>Mucoromycota</taxon>
        <taxon>Mortierellomycotina</taxon>
        <taxon>Mortierellomycetes</taxon>
        <taxon>Mortierellales</taxon>
        <taxon>Mortierellaceae</taxon>
        <taxon>Linnemannia</taxon>
    </lineage>
</organism>
<feature type="compositionally biased region" description="Polar residues" evidence="1">
    <location>
        <begin position="223"/>
        <end position="237"/>
    </location>
</feature>
<dbReference type="Proteomes" id="UP000078512">
    <property type="component" value="Unassembled WGS sequence"/>
</dbReference>
<keyword evidence="3" id="KW-1185">Reference proteome</keyword>
<name>A0A197JCN4_9FUNG</name>
<feature type="region of interest" description="Disordered" evidence="1">
    <location>
        <begin position="302"/>
        <end position="366"/>
    </location>
</feature>
<dbReference type="AlphaFoldDB" id="A0A197JCN4"/>
<feature type="compositionally biased region" description="Low complexity" evidence="1">
    <location>
        <begin position="117"/>
        <end position="128"/>
    </location>
</feature>
<sequence>MPPKKNRAPATIQTKLSFKPVSATKAPSLFTMETSEPLRQHMSILNKDTNNHSSSRTNGSNVVSKSSATITTTTSLMSSASYTKENSFSRQADANDSKSNSSSRVIPTMHEIGGNGVSNNNGASMSGGRTSPDTFSTKDLASSIPTSADTTATPPSWSLSSNGEANTPDRDSQGSDGHQSTRHSSTERPLKRQAGSELHGSKTSPVALDSDEDDDSNKFGARKSSQSTNKVTGTSLLDQMATPRGTQPLPRSIAPLPGYEGALKKAKLNEGLSVNRPILISSHSTVSDDGFASASSSLDNRLRGLEGNRAPDMSPPRFRSSSQSRTALPSNVPPYSQKRSGDFASLSKGGTGLTSSGAVRSRTMPPTVSGYKPMAAVAPAYSRSSSVAMSQELGSTRSRSSSPAAHTPTVAVRASTPTAYQNMSGDKTKDGMRLSEEQRRASQCCCAS</sequence>
<feature type="compositionally biased region" description="Polar residues" evidence="1">
    <location>
        <begin position="129"/>
        <end position="140"/>
    </location>
</feature>
<feature type="compositionally biased region" description="Polar residues" evidence="1">
    <location>
        <begin position="46"/>
        <end position="63"/>
    </location>
</feature>
<feature type="compositionally biased region" description="Low complexity" evidence="1">
    <location>
        <begin position="315"/>
        <end position="325"/>
    </location>
</feature>
<dbReference type="EMBL" id="KV442138">
    <property type="protein sequence ID" value="OAQ22870.1"/>
    <property type="molecule type" value="Genomic_DNA"/>
</dbReference>
<feature type="region of interest" description="Disordered" evidence="1">
    <location>
        <begin position="22"/>
        <end position="254"/>
    </location>
</feature>
<feature type="compositionally biased region" description="Low complexity" evidence="1">
    <location>
        <begin position="92"/>
        <end position="103"/>
    </location>
</feature>
<feature type="region of interest" description="Disordered" evidence="1">
    <location>
        <begin position="390"/>
        <end position="448"/>
    </location>
</feature>
<evidence type="ECO:0000313" key="3">
    <source>
        <dbReference type="Proteomes" id="UP000078512"/>
    </source>
</evidence>
<feature type="compositionally biased region" description="Basic and acidic residues" evidence="1">
    <location>
        <begin position="426"/>
        <end position="440"/>
    </location>
</feature>
<feature type="compositionally biased region" description="Low complexity" evidence="1">
    <location>
        <begin position="64"/>
        <end position="83"/>
    </location>
</feature>
<feature type="compositionally biased region" description="Low complexity" evidence="1">
    <location>
        <begin position="345"/>
        <end position="357"/>
    </location>
</feature>
<gene>
    <name evidence="2" type="ORF">K457DRAFT_266727</name>
</gene>
<proteinExistence type="predicted"/>
<evidence type="ECO:0000313" key="2">
    <source>
        <dbReference type="EMBL" id="OAQ22870.1"/>
    </source>
</evidence>
<protein>
    <submittedName>
        <fullName evidence="2">Uncharacterized protein</fullName>
    </submittedName>
</protein>
<evidence type="ECO:0000256" key="1">
    <source>
        <dbReference type="SAM" id="MobiDB-lite"/>
    </source>
</evidence>
<feature type="compositionally biased region" description="Polar residues" evidence="1">
    <location>
        <begin position="415"/>
        <end position="425"/>
    </location>
</feature>
<feature type="compositionally biased region" description="Polar residues" evidence="1">
    <location>
        <begin position="326"/>
        <end position="338"/>
    </location>
</feature>
<accession>A0A197JCN4</accession>
<feature type="compositionally biased region" description="Polar residues" evidence="1">
    <location>
        <begin position="390"/>
        <end position="404"/>
    </location>
</feature>